<gene>
    <name evidence="3" type="ORF">dnl_23290</name>
</gene>
<dbReference type="AlphaFoldDB" id="A0A975B769"/>
<dbReference type="InterPro" id="IPR029069">
    <property type="entry name" value="HotDog_dom_sf"/>
</dbReference>
<feature type="domain" description="Thioesterase" evidence="2">
    <location>
        <begin position="43"/>
        <end position="115"/>
    </location>
</feature>
<proteinExistence type="predicted"/>
<dbReference type="InterPro" id="IPR052723">
    <property type="entry name" value="Acyl-CoA_thioesterase_PaaI"/>
</dbReference>
<dbReference type="Gene3D" id="3.10.129.10">
    <property type="entry name" value="Hotdog Thioesterase"/>
    <property type="match status" value="1"/>
</dbReference>
<evidence type="ECO:0000313" key="3">
    <source>
        <dbReference type="EMBL" id="QTA80043.1"/>
    </source>
</evidence>
<dbReference type="GO" id="GO:0016289">
    <property type="term" value="F:acyl-CoA hydrolase activity"/>
    <property type="evidence" value="ECO:0007669"/>
    <property type="project" value="UniProtKB-ARBA"/>
</dbReference>
<keyword evidence="1" id="KW-0378">Hydrolase</keyword>
<dbReference type="InterPro" id="IPR006683">
    <property type="entry name" value="Thioestr_dom"/>
</dbReference>
<dbReference type="SUPFAM" id="SSF54637">
    <property type="entry name" value="Thioesterase/thiol ester dehydrase-isomerase"/>
    <property type="match status" value="1"/>
</dbReference>
<dbReference type="CDD" id="cd03443">
    <property type="entry name" value="PaaI_thioesterase"/>
    <property type="match status" value="1"/>
</dbReference>
<dbReference type="RefSeq" id="WP_207691720.1">
    <property type="nucleotide sequence ID" value="NZ_CP061799.1"/>
</dbReference>
<dbReference type="PANTHER" id="PTHR42856:SF1">
    <property type="entry name" value="ACYL-COENZYME A THIOESTERASE PAAI"/>
    <property type="match status" value="1"/>
</dbReference>
<name>A0A975B769_9BACT</name>
<dbReference type="EMBL" id="CP061799">
    <property type="protein sequence ID" value="QTA80043.1"/>
    <property type="molecule type" value="Genomic_DNA"/>
</dbReference>
<evidence type="ECO:0000256" key="1">
    <source>
        <dbReference type="ARBA" id="ARBA00022801"/>
    </source>
</evidence>
<sequence>MINKDQFLKKDKFALHLGIELLEVSEGFAKAKLDIKEKHLNGHNIVHGGAVFSLADLAFAAASNSYGNTALAINASISYVKAAPGGTLFAQARETSLNHKLGTYTVDITNENNDRIAIFQGMVYRKKQKYD</sequence>
<dbReference type="InterPro" id="IPR003736">
    <property type="entry name" value="PAAI_dom"/>
</dbReference>
<accession>A0A975B769</accession>
<dbReference type="PANTHER" id="PTHR42856">
    <property type="entry name" value="ACYL-COENZYME A THIOESTERASE PAAI"/>
    <property type="match status" value="1"/>
</dbReference>
<organism evidence="3 4">
    <name type="scientific">Desulfonema limicola</name>
    <dbReference type="NCBI Taxonomy" id="45656"/>
    <lineage>
        <taxon>Bacteria</taxon>
        <taxon>Pseudomonadati</taxon>
        <taxon>Thermodesulfobacteriota</taxon>
        <taxon>Desulfobacteria</taxon>
        <taxon>Desulfobacterales</taxon>
        <taxon>Desulfococcaceae</taxon>
        <taxon>Desulfonema</taxon>
    </lineage>
</organism>
<dbReference type="Pfam" id="PF03061">
    <property type="entry name" value="4HBT"/>
    <property type="match status" value="1"/>
</dbReference>
<dbReference type="NCBIfam" id="TIGR00369">
    <property type="entry name" value="unchar_dom_1"/>
    <property type="match status" value="1"/>
</dbReference>
<protein>
    <submittedName>
        <fullName evidence="3">Phenylacetic acid degradation-related domain-containing protein</fullName>
    </submittedName>
</protein>
<evidence type="ECO:0000259" key="2">
    <source>
        <dbReference type="Pfam" id="PF03061"/>
    </source>
</evidence>
<evidence type="ECO:0000313" key="4">
    <source>
        <dbReference type="Proteomes" id="UP000663720"/>
    </source>
</evidence>
<dbReference type="KEGG" id="dli:dnl_23290"/>
<reference evidence="3" key="1">
    <citation type="journal article" date="2021" name="Microb. Physiol.">
        <title>Proteogenomic Insights into the Physiology of Marine, Sulfate-Reducing, Filamentous Desulfonema limicola and Desulfonema magnum.</title>
        <authorList>
            <person name="Schnaars V."/>
            <person name="Wohlbrand L."/>
            <person name="Scheve S."/>
            <person name="Hinrichs C."/>
            <person name="Reinhardt R."/>
            <person name="Rabus R."/>
        </authorList>
    </citation>
    <scope>NUCLEOTIDE SEQUENCE</scope>
    <source>
        <strain evidence="3">5ac10</strain>
    </source>
</reference>
<dbReference type="Proteomes" id="UP000663720">
    <property type="component" value="Chromosome"/>
</dbReference>
<keyword evidence="4" id="KW-1185">Reference proteome</keyword>